<feature type="compositionally biased region" description="Basic and acidic residues" evidence="12">
    <location>
        <begin position="584"/>
        <end position="595"/>
    </location>
</feature>
<accession>A0A2N0VI51</accession>
<evidence type="ECO:0000256" key="6">
    <source>
        <dbReference type="ARBA" id="ARBA00022741"/>
    </source>
</evidence>
<dbReference type="GO" id="GO:0005524">
    <property type="term" value="F:ATP binding"/>
    <property type="evidence" value="ECO:0007669"/>
    <property type="project" value="UniProtKB-KW"/>
</dbReference>
<feature type="transmembrane region" description="Helical" evidence="13">
    <location>
        <begin position="869"/>
        <end position="888"/>
    </location>
</feature>
<dbReference type="PRINTS" id="PR00119">
    <property type="entry name" value="CATATPASE"/>
</dbReference>
<evidence type="ECO:0000259" key="14">
    <source>
        <dbReference type="SMART" id="SM00831"/>
    </source>
</evidence>
<dbReference type="InterPro" id="IPR008250">
    <property type="entry name" value="ATPase_P-typ_transduc_dom_A_sf"/>
</dbReference>
<feature type="transmembrane region" description="Helical" evidence="13">
    <location>
        <begin position="837"/>
        <end position="857"/>
    </location>
</feature>
<dbReference type="GO" id="GO:1990573">
    <property type="term" value="P:potassium ion import across plasma membrane"/>
    <property type="evidence" value="ECO:0007669"/>
    <property type="project" value="TreeGrafter"/>
</dbReference>
<keyword evidence="11 13" id="KW-0472">Membrane</keyword>
<evidence type="ECO:0000313" key="16">
    <source>
        <dbReference type="Proteomes" id="UP000233398"/>
    </source>
</evidence>
<keyword evidence="10 13" id="KW-1133">Transmembrane helix</keyword>
<keyword evidence="4" id="KW-0597">Phosphoprotein</keyword>
<dbReference type="RefSeq" id="WP_101073410.1">
    <property type="nucleotide sequence ID" value="NZ_PISP01000002.1"/>
</dbReference>
<dbReference type="InterPro" id="IPR023299">
    <property type="entry name" value="ATPase_P-typ_cyto_dom_N"/>
</dbReference>
<dbReference type="SUPFAM" id="SSF81653">
    <property type="entry name" value="Calcium ATPase, transduction domain A"/>
    <property type="match status" value="1"/>
</dbReference>
<dbReference type="OrthoDB" id="1521937at2"/>
<dbReference type="GO" id="GO:0030007">
    <property type="term" value="P:intracellular potassium ion homeostasis"/>
    <property type="evidence" value="ECO:0007669"/>
    <property type="project" value="TreeGrafter"/>
</dbReference>
<dbReference type="InterPro" id="IPR004014">
    <property type="entry name" value="ATPase_P-typ_cation-transptr_N"/>
</dbReference>
<comment type="caution">
    <text evidence="15">The sequence shown here is derived from an EMBL/GenBank/DDBJ whole genome shotgun (WGS) entry which is preliminary data.</text>
</comment>
<evidence type="ECO:0000256" key="12">
    <source>
        <dbReference type="SAM" id="MobiDB-lite"/>
    </source>
</evidence>
<dbReference type="Gene3D" id="2.70.150.10">
    <property type="entry name" value="Calcium-transporting ATPase, cytoplasmic transduction domain A"/>
    <property type="match status" value="1"/>
</dbReference>
<keyword evidence="7" id="KW-0067">ATP-binding</keyword>
<feature type="compositionally biased region" description="Basic residues" evidence="12">
    <location>
        <begin position="33"/>
        <end position="45"/>
    </location>
</feature>
<evidence type="ECO:0000256" key="7">
    <source>
        <dbReference type="ARBA" id="ARBA00022840"/>
    </source>
</evidence>
<feature type="region of interest" description="Disordered" evidence="12">
    <location>
        <begin position="16"/>
        <end position="45"/>
    </location>
</feature>
<keyword evidence="3" id="KW-1003">Cell membrane</keyword>
<dbReference type="InterPro" id="IPR023298">
    <property type="entry name" value="ATPase_P-typ_TM_dom_sf"/>
</dbReference>
<evidence type="ECO:0000256" key="9">
    <source>
        <dbReference type="ARBA" id="ARBA00022967"/>
    </source>
</evidence>
<feature type="transmembrane region" description="Helical" evidence="13">
    <location>
        <begin position="799"/>
        <end position="817"/>
    </location>
</feature>
<dbReference type="InterPro" id="IPR001757">
    <property type="entry name" value="P_typ_ATPase"/>
</dbReference>
<keyword evidence="6" id="KW-0547">Nucleotide-binding</keyword>
<evidence type="ECO:0000256" key="8">
    <source>
        <dbReference type="ARBA" id="ARBA00022842"/>
    </source>
</evidence>
<dbReference type="AlphaFoldDB" id="A0A2N0VI51"/>
<dbReference type="GO" id="GO:0005391">
    <property type="term" value="F:P-type sodium:potassium-exchanging transporter activity"/>
    <property type="evidence" value="ECO:0007669"/>
    <property type="project" value="TreeGrafter"/>
</dbReference>
<dbReference type="Gene3D" id="1.20.1110.10">
    <property type="entry name" value="Calcium-transporting ATPase, transmembrane domain"/>
    <property type="match status" value="1"/>
</dbReference>
<sequence length="899" mass="98397">MNRIQNQDYHHKSVEETLESLESDSNRGLSKQTYRKRKQKYGPNRLRKATTRSNLKILIDQFKSIVILVLLIAAILAFAFQHLAEGIAVSAVLLVNTLIGFFTELKATRSMEALRHIHKDKIRVRRNGTEEETDTETLVPGDIIILESGDLVPADIRIIESNNLQINESALTGESVPVQKKTEKVEADSVLAEQTCIAFKGTVVTDGSGLGVVTGTGMNTELGRISELAESAEKEATPLQKKLDNLGKKLAWITISIAVLIAVAGFIVGQDPRVMIETAIALGIAAIPEGLPIVTTIALARGMHLLAKKNALINKLQAVETLGATSIIFTDKTGTLTENHMSIHTIAAPSGEFNLENEENGEGKENREDEILRRILEVGVLCNNASVLDEDDDLIPEEEQGDPTEVALLRAGLLMNIDREKLVEEKKEIREEAFDSDTMMMATYHQGKGDIEVAVKGAPEKLLDVCSTIIGTDSGSDTPLTEEDKKKWLKQSEKLAENGLRLLAVADKRVNSKEEEPYKELRFLGLIGLLDPARDDVGPAISECQSAGIRVIMVTGDQAPTASAIAKETGITEEESPTVVHGRNLKDPDKMSDPEREEMIGTNIFARVNPTQKMHLINMMQKEGNVVAMTGDGINDTPALKKADIGVAMGKRGTDAARQISDMVLLDDAFKTIVSAVKYGRIIFENIRKSVMFIMCTNVAEVLVVTIATIIGGFLFFPLPLLPLQILYLNVITDVFPALALGMGKGEPGIMNQSPHQKNEPVLTDRHWLAIAGWSIIISASVLIALALAVYQLGFEQEQAVTISFLTLAFGKLWFVFNLRSPGTRFFSNEIIMNRYVAGSILLCIVLLLAAVYLPGLSDVLKTRDPGRSGWLLLLGMSLVPFVIGQVIRTFQRTPETTT</sequence>
<feature type="transmembrane region" description="Helical" evidence="13">
    <location>
        <begin position="280"/>
        <end position="300"/>
    </location>
</feature>
<dbReference type="GO" id="GO:1902600">
    <property type="term" value="P:proton transmembrane transport"/>
    <property type="evidence" value="ECO:0007669"/>
    <property type="project" value="TreeGrafter"/>
</dbReference>
<dbReference type="SUPFAM" id="SSF56784">
    <property type="entry name" value="HAD-like"/>
    <property type="match status" value="1"/>
</dbReference>
<dbReference type="PROSITE" id="PS00154">
    <property type="entry name" value="ATPASE_E1_E2"/>
    <property type="match status" value="1"/>
</dbReference>
<evidence type="ECO:0000256" key="3">
    <source>
        <dbReference type="ARBA" id="ARBA00022475"/>
    </source>
</evidence>
<dbReference type="NCBIfam" id="TIGR01494">
    <property type="entry name" value="ATPase_P-type"/>
    <property type="match status" value="3"/>
</dbReference>
<dbReference type="EMBL" id="PISP01000002">
    <property type="protein sequence ID" value="PKD43871.1"/>
    <property type="molecule type" value="Genomic_DNA"/>
</dbReference>
<keyword evidence="9" id="KW-1278">Translocase</keyword>
<evidence type="ECO:0000256" key="2">
    <source>
        <dbReference type="ARBA" id="ARBA00005675"/>
    </source>
</evidence>
<evidence type="ECO:0000256" key="11">
    <source>
        <dbReference type="ARBA" id="ARBA00023136"/>
    </source>
</evidence>
<dbReference type="SFLD" id="SFLDS00003">
    <property type="entry name" value="Haloacid_Dehalogenase"/>
    <property type="match status" value="1"/>
</dbReference>
<gene>
    <name evidence="15" type="ORF">CWD77_09975</name>
</gene>
<dbReference type="SMART" id="SM00831">
    <property type="entry name" value="Cation_ATPase_N"/>
    <property type="match status" value="1"/>
</dbReference>
<dbReference type="InterPro" id="IPR023214">
    <property type="entry name" value="HAD_sf"/>
</dbReference>
<keyword evidence="16" id="KW-1185">Reference proteome</keyword>
<evidence type="ECO:0000256" key="10">
    <source>
        <dbReference type="ARBA" id="ARBA00022989"/>
    </source>
</evidence>
<comment type="subcellular location">
    <subcellularLocation>
        <location evidence="1">Cell membrane</location>
        <topology evidence="1">Multi-pass membrane protein</topology>
    </subcellularLocation>
</comment>
<feature type="transmembrane region" description="Helical" evidence="13">
    <location>
        <begin position="250"/>
        <end position="268"/>
    </location>
</feature>
<comment type="similarity">
    <text evidence="2">Belongs to the cation transport ATPase (P-type) (TC 3.A.3) family. Type IIA subfamily.</text>
</comment>
<evidence type="ECO:0000256" key="4">
    <source>
        <dbReference type="ARBA" id="ARBA00022553"/>
    </source>
</evidence>
<keyword evidence="8" id="KW-0460">Magnesium</keyword>
<feature type="transmembrane region" description="Helical" evidence="13">
    <location>
        <begin position="768"/>
        <end position="793"/>
    </location>
</feature>
<feature type="transmembrane region" description="Helical" evidence="13">
    <location>
        <begin position="62"/>
        <end position="80"/>
    </location>
</feature>
<dbReference type="InterPro" id="IPR044492">
    <property type="entry name" value="P_typ_ATPase_HD_dom"/>
</dbReference>
<dbReference type="InterPro" id="IPR036412">
    <property type="entry name" value="HAD-like_sf"/>
</dbReference>
<proteinExistence type="inferred from homology"/>
<dbReference type="SUPFAM" id="SSF81660">
    <property type="entry name" value="Metal cation-transporting ATPase, ATP-binding domain N"/>
    <property type="match status" value="1"/>
</dbReference>
<organism evidence="15 16">
    <name type="scientific">Rhodohalobacter barkolensis</name>
    <dbReference type="NCBI Taxonomy" id="2053187"/>
    <lineage>
        <taxon>Bacteria</taxon>
        <taxon>Pseudomonadati</taxon>
        <taxon>Balneolota</taxon>
        <taxon>Balneolia</taxon>
        <taxon>Balneolales</taxon>
        <taxon>Balneolaceae</taxon>
        <taxon>Rhodohalobacter</taxon>
    </lineage>
</organism>
<dbReference type="GO" id="GO:0036376">
    <property type="term" value="P:sodium ion export across plasma membrane"/>
    <property type="evidence" value="ECO:0007669"/>
    <property type="project" value="TreeGrafter"/>
</dbReference>
<dbReference type="SUPFAM" id="SSF81665">
    <property type="entry name" value="Calcium ATPase, transmembrane domain M"/>
    <property type="match status" value="1"/>
</dbReference>
<feature type="domain" description="Cation-transporting P-type ATPase N-terminal" evidence="14">
    <location>
        <begin position="8"/>
        <end position="82"/>
    </location>
</feature>
<reference evidence="15 16" key="1">
    <citation type="submission" date="2017-11" db="EMBL/GenBank/DDBJ databases">
        <title>Rhodohalobacter 15182 sp. nov., isolated from a salt lake.</title>
        <authorList>
            <person name="Han S."/>
        </authorList>
    </citation>
    <scope>NUCLEOTIDE SEQUENCE [LARGE SCALE GENOMIC DNA]</scope>
    <source>
        <strain evidence="15 16">15182</strain>
    </source>
</reference>
<dbReference type="InterPro" id="IPR059000">
    <property type="entry name" value="ATPase_P-type_domA"/>
</dbReference>
<dbReference type="GO" id="GO:0016887">
    <property type="term" value="F:ATP hydrolysis activity"/>
    <property type="evidence" value="ECO:0007669"/>
    <property type="project" value="InterPro"/>
</dbReference>
<dbReference type="GO" id="GO:0006883">
    <property type="term" value="P:intracellular sodium ion homeostasis"/>
    <property type="evidence" value="ECO:0007669"/>
    <property type="project" value="TreeGrafter"/>
</dbReference>
<feature type="region of interest" description="Disordered" evidence="12">
    <location>
        <begin position="572"/>
        <end position="595"/>
    </location>
</feature>
<dbReference type="Gene3D" id="3.40.50.1000">
    <property type="entry name" value="HAD superfamily/HAD-like"/>
    <property type="match status" value="1"/>
</dbReference>
<feature type="transmembrane region" description="Helical" evidence="13">
    <location>
        <begin position="86"/>
        <end position="105"/>
    </location>
</feature>
<dbReference type="PANTHER" id="PTHR43294:SF21">
    <property type="entry name" value="CATION TRANSPORTING ATPASE"/>
    <property type="match status" value="1"/>
</dbReference>
<evidence type="ECO:0000313" key="15">
    <source>
        <dbReference type="EMBL" id="PKD43871.1"/>
    </source>
</evidence>
<dbReference type="Pfam" id="PF00689">
    <property type="entry name" value="Cation_ATPase_C"/>
    <property type="match status" value="1"/>
</dbReference>
<dbReference type="Pfam" id="PF00690">
    <property type="entry name" value="Cation_ATPase_N"/>
    <property type="match status" value="1"/>
</dbReference>
<feature type="transmembrane region" description="Helical" evidence="13">
    <location>
        <begin position="725"/>
        <end position="744"/>
    </location>
</feature>
<dbReference type="InterPro" id="IPR018303">
    <property type="entry name" value="ATPase_P-typ_P_site"/>
</dbReference>
<dbReference type="Gene3D" id="3.40.1110.10">
    <property type="entry name" value="Calcium-transporting ATPase, cytoplasmic domain N"/>
    <property type="match status" value="1"/>
</dbReference>
<keyword evidence="5 13" id="KW-0812">Transmembrane</keyword>
<feature type="transmembrane region" description="Helical" evidence="13">
    <location>
        <begin position="691"/>
        <end position="719"/>
    </location>
</feature>
<dbReference type="Pfam" id="PF00122">
    <property type="entry name" value="E1-E2_ATPase"/>
    <property type="match status" value="1"/>
</dbReference>
<dbReference type="GO" id="GO:0005886">
    <property type="term" value="C:plasma membrane"/>
    <property type="evidence" value="ECO:0007669"/>
    <property type="project" value="UniProtKB-SubCell"/>
</dbReference>
<protein>
    <submittedName>
        <fullName evidence="15">ATPase</fullName>
    </submittedName>
</protein>
<dbReference type="Proteomes" id="UP000233398">
    <property type="component" value="Unassembled WGS sequence"/>
</dbReference>
<dbReference type="Pfam" id="PF13246">
    <property type="entry name" value="Cation_ATPase"/>
    <property type="match status" value="1"/>
</dbReference>
<evidence type="ECO:0000256" key="5">
    <source>
        <dbReference type="ARBA" id="ARBA00022692"/>
    </source>
</evidence>
<dbReference type="InterPro" id="IPR006068">
    <property type="entry name" value="ATPase_P-typ_cation-transptr_C"/>
</dbReference>
<dbReference type="FunFam" id="2.70.150.10:FF:000160">
    <property type="entry name" value="Sarcoplasmic/endoplasmic reticulum calcium ATPase 1"/>
    <property type="match status" value="1"/>
</dbReference>
<name>A0A2N0VI51_9BACT</name>
<dbReference type="PRINTS" id="PR00120">
    <property type="entry name" value="HATPASE"/>
</dbReference>
<dbReference type="SFLD" id="SFLDF00027">
    <property type="entry name" value="p-type_atpase"/>
    <property type="match status" value="1"/>
</dbReference>
<dbReference type="SFLD" id="SFLDG00002">
    <property type="entry name" value="C1.7:_P-type_atpase_like"/>
    <property type="match status" value="1"/>
</dbReference>
<evidence type="ECO:0000256" key="1">
    <source>
        <dbReference type="ARBA" id="ARBA00004651"/>
    </source>
</evidence>
<dbReference type="InterPro" id="IPR050510">
    <property type="entry name" value="Cation_transp_ATPase_P-type"/>
</dbReference>
<dbReference type="PANTHER" id="PTHR43294">
    <property type="entry name" value="SODIUM/POTASSIUM-TRANSPORTING ATPASE SUBUNIT ALPHA"/>
    <property type="match status" value="1"/>
</dbReference>
<evidence type="ECO:0000256" key="13">
    <source>
        <dbReference type="SAM" id="Phobius"/>
    </source>
</evidence>